<evidence type="ECO:0000256" key="14">
    <source>
        <dbReference type="SAM" id="MobiDB-lite"/>
    </source>
</evidence>
<dbReference type="Gene3D" id="3.90.980.10">
    <property type="entry name" value="DNA primase, catalytic core, N-terminal domain"/>
    <property type="match status" value="1"/>
</dbReference>
<dbReference type="InterPro" id="IPR030846">
    <property type="entry name" value="DnaG_bac"/>
</dbReference>
<dbReference type="Pfam" id="PF10410">
    <property type="entry name" value="DnaB_bind"/>
    <property type="match status" value="1"/>
</dbReference>
<keyword evidence="1 12" id="KW-0240">DNA-directed RNA polymerase</keyword>
<evidence type="ECO:0000256" key="2">
    <source>
        <dbReference type="ARBA" id="ARBA00022515"/>
    </source>
</evidence>
<dbReference type="PROSITE" id="PS50880">
    <property type="entry name" value="TOPRIM"/>
    <property type="match status" value="1"/>
</dbReference>
<keyword evidence="2 12" id="KW-0639">Primosome</keyword>
<dbReference type="InterPro" id="IPR019475">
    <property type="entry name" value="DNA_primase_DnaB-bd"/>
</dbReference>
<keyword evidence="9" id="KW-0460">Magnesium</keyword>
<dbReference type="InterPro" id="IPR013264">
    <property type="entry name" value="DNAG_N"/>
</dbReference>
<comment type="caution">
    <text evidence="16">The sequence shown here is derived from an EMBL/GenBank/DDBJ whole genome shotgun (WGS) entry which is preliminary data.</text>
</comment>
<protein>
    <recommendedName>
        <fullName evidence="12 13">DNA primase</fullName>
        <ecNumber evidence="12">2.7.7.101</ecNumber>
    </recommendedName>
</protein>
<evidence type="ECO:0000256" key="11">
    <source>
        <dbReference type="ARBA" id="ARBA00023163"/>
    </source>
</evidence>
<dbReference type="EMBL" id="SWMS01000017">
    <property type="protein sequence ID" value="TKG65754.1"/>
    <property type="molecule type" value="Genomic_DNA"/>
</dbReference>
<evidence type="ECO:0000256" key="10">
    <source>
        <dbReference type="ARBA" id="ARBA00023125"/>
    </source>
</evidence>
<dbReference type="Proteomes" id="UP000309992">
    <property type="component" value="Unassembled WGS sequence"/>
</dbReference>
<accession>A0ABY2RYR5</accession>
<dbReference type="SUPFAM" id="SSF56731">
    <property type="entry name" value="DNA primase core"/>
    <property type="match status" value="1"/>
</dbReference>
<dbReference type="InterPro" id="IPR002694">
    <property type="entry name" value="Znf_CHC2"/>
</dbReference>
<dbReference type="SMART" id="SM00493">
    <property type="entry name" value="TOPRIM"/>
    <property type="match status" value="1"/>
</dbReference>
<evidence type="ECO:0000256" key="8">
    <source>
        <dbReference type="ARBA" id="ARBA00022833"/>
    </source>
</evidence>
<feature type="zinc finger region" description="CHC2-type" evidence="12">
    <location>
        <begin position="56"/>
        <end position="80"/>
    </location>
</feature>
<dbReference type="SMART" id="SM00766">
    <property type="entry name" value="DnaG_DnaB_bind"/>
    <property type="match status" value="1"/>
</dbReference>
<comment type="catalytic activity">
    <reaction evidence="12">
        <text>ssDNA + n NTP = ssDNA/pppN(pN)n-1 hybrid + (n-1) diphosphate.</text>
        <dbReference type="EC" id="2.7.7.101"/>
    </reaction>
</comment>
<gene>
    <name evidence="12" type="primary">dnaG</name>
    <name evidence="16" type="ORF">FCN18_26485</name>
</gene>
<keyword evidence="6 12" id="KW-0479">Metal-binding</keyword>
<dbReference type="InterPro" id="IPR050219">
    <property type="entry name" value="DnaG_primase"/>
</dbReference>
<dbReference type="InterPro" id="IPR036977">
    <property type="entry name" value="DNA_primase_Znf_CHC2"/>
</dbReference>
<dbReference type="Pfam" id="PF01807">
    <property type="entry name" value="Zn_ribbon_DnaG"/>
    <property type="match status" value="1"/>
</dbReference>
<organism evidence="16 17">
    <name type="scientific">Prauserella endophytica</name>
    <dbReference type="NCBI Taxonomy" id="1592324"/>
    <lineage>
        <taxon>Bacteria</taxon>
        <taxon>Bacillati</taxon>
        <taxon>Actinomycetota</taxon>
        <taxon>Actinomycetes</taxon>
        <taxon>Pseudonocardiales</taxon>
        <taxon>Pseudonocardiaceae</taxon>
        <taxon>Prauserella</taxon>
        <taxon>Prauserella coralliicola group</taxon>
    </lineage>
</organism>
<dbReference type="InterPro" id="IPR013173">
    <property type="entry name" value="DNA_primase_DnaG_DnaB-bd_dom"/>
</dbReference>
<evidence type="ECO:0000256" key="13">
    <source>
        <dbReference type="PIRNR" id="PIRNR002811"/>
    </source>
</evidence>
<dbReference type="EC" id="2.7.7.101" evidence="12"/>
<evidence type="ECO:0000256" key="9">
    <source>
        <dbReference type="ARBA" id="ARBA00022842"/>
    </source>
</evidence>
<dbReference type="SUPFAM" id="SSF57783">
    <property type="entry name" value="Zinc beta-ribbon"/>
    <property type="match status" value="1"/>
</dbReference>
<dbReference type="Pfam" id="PF08275">
    <property type="entry name" value="DNAG_N"/>
    <property type="match status" value="1"/>
</dbReference>
<keyword evidence="10 12" id="KW-0238">DNA-binding</keyword>
<evidence type="ECO:0000259" key="15">
    <source>
        <dbReference type="PROSITE" id="PS50880"/>
    </source>
</evidence>
<feature type="domain" description="Toprim" evidence="15">
    <location>
        <begin position="277"/>
        <end position="363"/>
    </location>
</feature>
<keyword evidence="7 12" id="KW-0863">Zinc-finger</keyword>
<comment type="subunit">
    <text evidence="12">Monomer. Interacts with DnaB.</text>
</comment>
<comment type="cofactor">
    <cofactor evidence="12 13">
        <name>Zn(2+)</name>
        <dbReference type="ChEBI" id="CHEBI:29105"/>
    </cofactor>
    <text evidence="12 13">Binds 1 zinc ion per monomer.</text>
</comment>
<evidence type="ECO:0000256" key="5">
    <source>
        <dbReference type="ARBA" id="ARBA00022705"/>
    </source>
</evidence>
<keyword evidence="8 12" id="KW-0862">Zinc</keyword>
<evidence type="ECO:0000256" key="6">
    <source>
        <dbReference type="ARBA" id="ARBA00022723"/>
    </source>
</evidence>
<dbReference type="InterPro" id="IPR006171">
    <property type="entry name" value="TOPRIM_dom"/>
</dbReference>
<evidence type="ECO:0000256" key="1">
    <source>
        <dbReference type="ARBA" id="ARBA00022478"/>
    </source>
</evidence>
<evidence type="ECO:0000256" key="4">
    <source>
        <dbReference type="ARBA" id="ARBA00022695"/>
    </source>
</evidence>
<feature type="region of interest" description="Disordered" evidence="14">
    <location>
        <begin position="461"/>
        <end position="492"/>
    </location>
</feature>
<dbReference type="Pfam" id="PF08278">
    <property type="entry name" value="DnaG_DnaB_bind"/>
    <property type="match status" value="1"/>
</dbReference>
<comment type="similarity">
    <text evidence="12 13">Belongs to the DnaG primase family.</text>
</comment>
<dbReference type="InterPro" id="IPR037068">
    <property type="entry name" value="DNA_primase_core_N_sf"/>
</dbReference>
<evidence type="ECO:0000256" key="3">
    <source>
        <dbReference type="ARBA" id="ARBA00022679"/>
    </source>
</evidence>
<proteinExistence type="inferred from homology"/>
<dbReference type="RefSeq" id="WP_112268155.1">
    <property type="nucleotide sequence ID" value="NZ_SWMS01000017.1"/>
</dbReference>
<sequence>MAEDLRVAEDTRVGPVAGRIRESDIAQVRERSRIDDVVGEYVALRRAGGGALKGLCPFHEEKTPSFNVRPTHGTFHCFGCGEGGDVIKFIMQIEHLGFVESVERLADRIGLRLTYEGGGGSVKRDRGTRLRMVEAHKAAQAYYAEQLATPEAQAAREFLTERGFDQAAAAKFGCGFAPGGWDRLTKHLLNNGFELAELYKAQISKEGRQGPMDRFHRRLVWPIKDRGGDIVGFGARRIFDDDPIQAKYLNTSESPIYKKSQVLFGLDLAKREIARRHQVVVVEGYTDVMAMHEAGVPTAVASSGTAFGEDHMRVLRQLMMDDDAFRGEVIFTFDGDEAGQKAALKAFEGDQTFAGQTYIAVAPDGMDPCELRLAKGDAAVRDLVARRIPLFEFAIRSLLAEYDLDSVDGQVSALQRTVPLVAQIKDRAKRDGYATKLAWWVGWQDEAMVVRRVRESTGVPVKLNGRRPAARNGSAPEAGGNDIERPDPRDPGLRAQREVLKAALQEPALAGPAYDTLPEDAFTHPAYVAVHRAVLAAGGTASGLTGPALIDAASQHAPQGTVSSLLSELAVEPMQARGEADVRYVSVMLAAVQENLVGRQIGELKSKLQRLSPVDAADDYRALFGDLVALEQYRKALREQAVGGLD</sequence>
<comment type="domain">
    <text evidence="12">Contains an N-terminal zinc-binding domain, a central core domain that contains the primase activity, and a C-terminal DnaB-binding domain.</text>
</comment>
<evidence type="ECO:0000313" key="16">
    <source>
        <dbReference type="EMBL" id="TKG65754.1"/>
    </source>
</evidence>
<keyword evidence="11 12" id="KW-0804">Transcription</keyword>
<dbReference type="SMART" id="SM00400">
    <property type="entry name" value="ZnF_CHCC"/>
    <property type="match status" value="1"/>
</dbReference>
<dbReference type="InterPro" id="IPR034151">
    <property type="entry name" value="TOPRIM_DnaG_bac"/>
</dbReference>
<dbReference type="HAMAP" id="MF_00974">
    <property type="entry name" value="DNA_primase_DnaG"/>
    <property type="match status" value="1"/>
</dbReference>
<dbReference type="PANTHER" id="PTHR30313">
    <property type="entry name" value="DNA PRIMASE"/>
    <property type="match status" value="1"/>
</dbReference>
<evidence type="ECO:0000313" key="17">
    <source>
        <dbReference type="Proteomes" id="UP000309992"/>
    </source>
</evidence>
<dbReference type="PIRSF" id="PIRSF002811">
    <property type="entry name" value="DnaG"/>
    <property type="match status" value="1"/>
</dbReference>
<feature type="compositionally biased region" description="Basic and acidic residues" evidence="14">
    <location>
        <begin position="482"/>
        <end position="492"/>
    </location>
</feature>
<dbReference type="CDD" id="cd03364">
    <property type="entry name" value="TOPRIM_DnaG_primases"/>
    <property type="match status" value="1"/>
</dbReference>
<dbReference type="Gene3D" id="3.90.580.10">
    <property type="entry name" value="Zinc finger, CHC2-type domain"/>
    <property type="match status" value="1"/>
</dbReference>
<dbReference type="Pfam" id="PF13662">
    <property type="entry name" value="Toprim_4"/>
    <property type="match status" value="1"/>
</dbReference>
<evidence type="ECO:0000256" key="12">
    <source>
        <dbReference type="HAMAP-Rule" id="MF_00974"/>
    </source>
</evidence>
<reference evidence="16 17" key="1">
    <citation type="journal article" date="2015" name="Antonie Van Leeuwenhoek">
        <title>Prauserella endophytica sp. nov., an endophytic actinobacterium isolated from Tamarix taklamakanensis.</title>
        <authorList>
            <person name="Liu J.M."/>
            <person name="Habden X."/>
            <person name="Guo L."/>
            <person name="Tuo L."/>
            <person name="Jiang Z.K."/>
            <person name="Liu S.W."/>
            <person name="Liu X.F."/>
            <person name="Chen L."/>
            <person name="Li R.F."/>
            <person name="Zhang Y.Q."/>
            <person name="Sun C.H."/>
        </authorList>
    </citation>
    <scope>NUCLEOTIDE SEQUENCE [LARGE SCALE GENOMIC DNA]</scope>
    <source>
        <strain evidence="16 17">CGMCC 4.7182</strain>
    </source>
</reference>
<dbReference type="Gene3D" id="3.40.1360.10">
    <property type="match status" value="1"/>
</dbReference>
<evidence type="ECO:0000256" key="7">
    <source>
        <dbReference type="ARBA" id="ARBA00022771"/>
    </source>
</evidence>
<keyword evidence="4 12" id="KW-0548">Nucleotidyltransferase</keyword>
<keyword evidence="3 12" id="KW-0808">Transferase</keyword>
<keyword evidence="5 12" id="KW-0235">DNA replication</keyword>
<name>A0ABY2RYR5_9PSEU</name>
<dbReference type="NCBIfam" id="TIGR01391">
    <property type="entry name" value="dnaG"/>
    <property type="match status" value="1"/>
</dbReference>
<keyword evidence="17" id="KW-1185">Reference proteome</keyword>
<comment type="function">
    <text evidence="12 13">RNA polymerase that catalyzes the synthesis of short RNA molecules used as primers for DNA polymerase during DNA replication.</text>
</comment>
<dbReference type="InterPro" id="IPR006295">
    <property type="entry name" value="DNA_primase_DnaG"/>
</dbReference>
<dbReference type="PANTHER" id="PTHR30313:SF2">
    <property type="entry name" value="DNA PRIMASE"/>
    <property type="match status" value="1"/>
</dbReference>